<reference evidence="1" key="1">
    <citation type="journal article" date="2015" name="Proc. Natl. Acad. Sci. U.S.A.">
        <title>Networks of energetic and metabolic interactions define dynamics in microbial communities.</title>
        <authorList>
            <person name="Embree M."/>
            <person name="Liu J.K."/>
            <person name="Al-Bassam M.M."/>
            <person name="Zengler K."/>
        </authorList>
    </citation>
    <scope>NUCLEOTIDE SEQUENCE</scope>
</reference>
<organism evidence="1">
    <name type="scientific">hydrocarbon metagenome</name>
    <dbReference type="NCBI Taxonomy" id="938273"/>
    <lineage>
        <taxon>unclassified sequences</taxon>
        <taxon>metagenomes</taxon>
        <taxon>ecological metagenomes</taxon>
    </lineage>
</organism>
<comment type="caution">
    <text evidence="1">The sequence shown here is derived from an EMBL/GenBank/DDBJ whole genome shotgun (WGS) entry which is preliminary data.</text>
</comment>
<dbReference type="AlphaFoldDB" id="A0A0W8FFX0"/>
<accession>A0A0W8FFX0</accession>
<proteinExistence type="predicted"/>
<protein>
    <submittedName>
        <fullName evidence="1">Uncharacterized protein</fullName>
    </submittedName>
</protein>
<dbReference type="EMBL" id="LNQE01001255">
    <property type="protein sequence ID" value="KUG19805.1"/>
    <property type="molecule type" value="Genomic_DNA"/>
</dbReference>
<evidence type="ECO:0000313" key="1">
    <source>
        <dbReference type="EMBL" id="KUG19805.1"/>
    </source>
</evidence>
<name>A0A0W8FFX0_9ZZZZ</name>
<sequence length="105" mass="11120">MEVWESLVAAGCLFAVIGSPVCPCAGVTPAPAASPSIDQASPFDGLPMKDLIGGPLAALIRAMEQLAKRVNPAMIQFLMTADLEEFADGPLQMSRELHQTINVRI</sequence>
<gene>
    <name evidence="1" type="ORF">ASZ90_010460</name>
</gene>